<dbReference type="InterPro" id="IPR006680">
    <property type="entry name" value="Amidohydro-rel"/>
</dbReference>
<dbReference type="EMBL" id="QQTP01000001">
    <property type="protein sequence ID" value="RDJ29811.1"/>
    <property type="molecule type" value="Genomic_DNA"/>
</dbReference>
<keyword evidence="4" id="KW-1185">Reference proteome</keyword>
<dbReference type="PANTHER" id="PTHR43569:SF1">
    <property type="entry name" value="BLL3371 PROTEIN"/>
    <property type="match status" value="1"/>
</dbReference>
<evidence type="ECO:0000313" key="3">
    <source>
        <dbReference type="EMBL" id="RDJ29811.1"/>
    </source>
</evidence>
<evidence type="ECO:0000313" key="4">
    <source>
        <dbReference type="Proteomes" id="UP000255207"/>
    </source>
</evidence>
<dbReference type="InterPro" id="IPR052350">
    <property type="entry name" value="Metallo-dep_Lactonases"/>
</dbReference>
<sequence>MARYDGPIVDAHHHLWDLGLQRHPWLTDAASGIGALGDISYMRKNYLAPDYWADAAGQNVVATVCIEALWDRKRDPVEETLWFEAAEKPGNLATRYVTYAKLDAPDAERMVERQAAFPAVAGLRETVRWHPDPKKRWTDRPLLGDPAWRQGLKLLKRHGLLLELLMNPYQAEDVAKLAFDFPDQVFVVDHCASPVDRDAEGLARWRAGLAAMAKAPNIAIKLSNYGAYDPDRSLANLKATVLPIVEAFGPSRTLFGSDYPVARRSMSFTDVCERLKDMLEPFSASEQRAIFHDNAVSYYRIDKKPNQNEVRP</sequence>
<dbReference type="OrthoDB" id="9787654at2"/>
<dbReference type="Proteomes" id="UP000255207">
    <property type="component" value="Unassembled WGS sequence"/>
</dbReference>
<dbReference type="GO" id="GO:0016787">
    <property type="term" value="F:hydrolase activity"/>
    <property type="evidence" value="ECO:0007669"/>
    <property type="project" value="UniProtKB-KW"/>
</dbReference>
<dbReference type="RefSeq" id="WP_114827923.1">
    <property type="nucleotide sequence ID" value="NZ_QQTO01000019.1"/>
</dbReference>
<dbReference type="InterPro" id="IPR032466">
    <property type="entry name" value="Metal_Hydrolase"/>
</dbReference>
<gene>
    <name evidence="3" type="ORF">DWE98_04600</name>
</gene>
<protein>
    <submittedName>
        <fullName evidence="3">Hydrolase</fullName>
    </submittedName>
</protein>
<comment type="caution">
    <text evidence="3">The sequence shown here is derived from an EMBL/GenBank/DDBJ whole genome shotgun (WGS) entry which is preliminary data.</text>
</comment>
<name>A0A370LD03_9HYPH</name>
<reference evidence="4" key="1">
    <citation type="submission" date="2018-07" db="EMBL/GenBank/DDBJ databases">
        <authorList>
            <person name="Safronova V.I."/>
            <person name="Chirak E.R."/>
            <person name="Sazanova A.L."/>
        </authorList>
    </citation>
    <scope>NUCLEOTIDE SEQUENCE [LARGE SCALE GENOMIC DNA]</scope>
    <source>
        <strain evidence="4">RCAM04685</strain>
    </source>
</reference>
<comment type="similarity">
    <text evidence="1">Belongs to the metallo-dependent hydrolases superfamily.</text>
</comment>
<evidence type="ECO:0000259" key="2">
    <source>
        <dbReference type="Pfam" id="PF04909"/>
    </source>
</evidence>
<dbReference type="Gene3D" id="3.20.20.140">
    <property type="entry name" value="Metal-dependent hydrolases"/>
    <property type="match status" value="1"/>
</dbReference>
<dbReference type="SUPFAM" id="SSF51556">
    <property type="entry name" value="Metallo-dependent hydrolases"/>
    <property type="match status" value="1"/>
</dbReference>
<accession>A0A370LD03</accession>
<evidence type="ECO:0000256" key="1">
    <source>
        <dbReference type="ARBA" id="ARBA00038310"/>
    </source>
</evidence>
<dbReference type="Pfam" id="PF04909">
    <property type="entry name" value="Amidohydro_2"/>
    <property type="match status" value="1"/>
</dbReference>
<proteinExistence type="inferred from homology"/>
<dbReference type="AlphaFoldDB" id="A0A370LD03"/>
<organism evidence="3 4">
    <name type="scientific">Bosea caraganae</name>
    <dbReference type="NCBI Taxonomy" id="2763117"/>
    <lineage>
        <taxon>Bacteria</taxon>
        <taxon>Pseudomonadati</taxon>
        <taxon>Pseudomonadota</taxon>
        <taxon>Alphaproteobacteria</taxon>
        <taxon>Hyphomicrobiales</taxon>
        <taxon>Boseaceae</taxon>
        <taxon>Bosea</taxon>
    </lineage>
</organism>
<keyword evidence="3" id="KW-0378">Hydrolase</keyword>
<dbReference type="PANTHER" id="PTHR43569">
    <property type="entry name" value="AMIDOHYDROLASE"/>
    <property type="match status" value="1"/>
</dbReference>
<feature type="domain" description="Amidohydrolase-related" evidence="2">
    <location>
        <begin position="9"/>
        <end position="300"/>
    </location>
</feature>